<proteinExistence type="predicted"/>
<feature type="transmembrane region" description="Helical" evidence="11">
    <location>
        <begin position="107"/>
        <end position="132"/>
    </location>
</feature>
<feature type="transmembrane region" description="Helical" evidence="11">
    <location>
        <begin position="36"/>
        <end position="57"/>
    </location>
</feature>
<keyword evidence="8 11" id="KW-0472">Membrane</keyword>
<dbReference type="GO" id="GO:0005886">
    <property type="term" value="C:plasma membrane"/>
    <property type="evidence" value="ECO:0007669"/>
    <property type="project" value="UniProtKB-SubCell"/>
</dbReference>
<dbReference type="Proteomes" id="UP000019678">
    <property type="component" value="Unassembled WGS sequence"/>
</dbReference>
<evidence type="ECO:0000256" key="2">
    <source>
        <dbReference type="ARBA" id="ARBA00022448"/>
    </source>
</evidence>
<feature type="transmembrane region" description="Helical" evidence="11">
    <location>
        <begin position="386"/>
        <end position="407"/>
    </location>
</feature>
<protein>
    <recommendedName>
        <fullName evidence="9">Multidrug-efflux transporter</fullName>
    </recommendedName>
</protein>
<dbReference type="PANTHER" id="PTHR43298">
    <property type="entry name" value="MULTIDRUG RESISTANCE PROTEIN NORM-RELATED"/>
    <property type="match status" value="1"/>
</dbReference>
<keyword evidence="2" id="KW-0813">Transport</keyword>
<evidence type="ECO:0000256" key="9">
    <source>
        <dbReference type="ARBA" id="ARBA00031636"/>
    </source>
</evidence>
<name>A0A017TCF8_9BACT</name>
<feature type="transmembrane region" description="Helical" evidence="11">
    <location>
        <begin position="283"/>
        <end position="302"/>
    </location>
</feature>
<keyword evidence="3" id="KW-0050">Antiport</keyword>
<gene>
    <name evidence="12" type="ORF">CAP_1697</name>
</gene>
<dbReference type="NCBIfam" id="TIGR00797">
    <property type="entry name" value="matE"/>
    <property type="match status" value="1"/>
</dbReference>
<evidence type="ECO:0000256" key="7">
    <source>
        <dbReference type="ARBA" id="ARBA00023065"/>
    </source>
</evidence>
<dbReference type="EMBL" id="ASRX01000015">
    <property type="protein sequence ID" value="EYF06567.1"/>
    <property type="molecule type" value="Genomic_DNA"/>
</dbReference>
<evidence type="ECO:0000256" key="11">
    <source>
        <dbReference type="SAM" id="Phobius"/>
    </source>
</evidence>
<dbReference type="eggNOG" id="COG0534">
    <property type="taxonomic scope" value="Bacteria"/>
</dbReference>
<feature type="transmembrane region" description="Helical" evidence="11">
    <location>
        <begin position="308"/>
        <end position="328"/>
    </location>
</feature>
<reference evidence="12 13" key="1">
    <citation type="submission" date="2013-05" db="EMBL/GenBank/DDBJ databases">
        <title>Genome assembly of Chondromyces apiculatus DSM 436.</title>
        <authorList>
            <person name="Sharma G."/>
            <person name="Khatri I."/>
            <person name="Kaur C."/>
            <person name="Mayilraj S."/>
            <person name="Subramanian S."/>
        </authorList>
    </citation>
    <scope>NUCLEOTIDE SEQUENCE [LARGE SCALE GENOMIC DNA]</scope>
    <source>
        <strain evidence="12 13">DSM 436</strain>
    </source>
</reference>
<feature type="region of interest" description="Disordered" evidence="10">
    <location>
        <begin position="1"/>
        <end position="22"/>
    </location>
</feature>
<feature type="transmembrane region" description="Helical" evidence="11">
    <location>
        <begin position="348"/>
        <end position="366"/>
    </location>
</feature>
<evidence type="ECO:0000256" key="10">
    <source>
        <dbReference type="SAM" id="MobiDB-lite"/>
    </source>
</evidence>
<dbReference type="STRING" id="1192034.CAP_1697"/>
<dbReference type="InterPro" id="IPR050222">
    <property type="entry name" value="MATE_MdtK"/>
</dbReference>
<dbReference type="GO" id="GO:0015297">
    <property type="term" value="F:antiporter activity"/>
    <property type="evidence" value="ECO:0007669"/>
    <property type="project" value="UniProtKB-KW"/>
</dbReference>
<dbReference type="InterPro" id="IPR002528">
    <property type="entry name" value="MATE_fam"/>
</dbReference>
<feature type="transmembrane region" description="Helical" evidence="11">
    <location>
        <begin position="443"/>
        <end position="466"/>
    </location>
</feature>
<dbReference type="AlphaFoldDB" id="A0A017TCF8"/>
<evidence type="ECO:0000256" key="4">
    <source>
        <dbReference type="ARBA" id="ARBA00022475"/>
    </source>
</evidence>
<keyword evidence="6 11" id="KW-1133">Transmembrane helix</keyword>
<evidence type="ECO:0000313" key="13">
    <source>
        <dbReference type="Proteomes" id="UP000019678"/>
    </source>
</evidence>
<dbReference type="PANTHER" id="PTHR43298:SF2">
    <property type="entry name" value="FMN_FAD EXPORTER YEEO-RELATED"/>
    <property type="match status" value="1"/>
</dbReference>
<feature type="transmembrane region" description="Helical" evidence="11">
    <location>
        <begin position="416"/>
        <end position="437"/>
    </location>
</feature>
<keyword evidence="5 11" id="KW-0812">Transmembrane</keyword>
<organism evidence="12 13">
    <name type="scientific">Chondromyces apiculatus DSM 436</name>
    <dbReference type="NCBI Taxonomy" id="1192034"/>
    <lineage>
        <taxon>Bacteria</taxon>
        <taxon>Pseudomonadati</taxon>
        <taxon>Myxococcota</taxon>
        <taxon>Polyangia</taxon>
        <taxon>Polyangiales</taxon>
        <taxon>Polyangiaceae</taxon>
        <taxon>Chondromyces</taxon>
    </lineage>
</organism>
<dbReference type="CDD" id="cd13137">
    <property type="entry name" value="MATE_NorM_like"/>
    <property type="match status" value="1"/>
</dbReference>
<evidence type="ECO:0000256" key="8">
    <source>
        <dbReference type="ARBA" id="ARBA00023136"/>
    </source>
</evidence>
<evidence type="ECO:0000256" key="1">
    <source>
        <dbReference type="ARBA" id="ARBA00004651"/>
    </source>
</evidence>
<dbReference type="Pfam" id="PF01554">
    <property type="entry name" value="MatE"/>
    <property type="match status" value="2"/>
</dbReference>
<dbReference type="GO" id="GO:0006811">
    <property type="term" value="P:monoatomic ion transport"/>
    <property type="evidence" value="ECO:0007669"/>
    <property type="project" value="UniProtKB-KW"/>
</dbReference>
<dbReference type="GO" id="GO:0042910">
    <property type="term" value="F:xenobiotic transmembrane transporter activity"/>
    <property type="evidence" value="ECO:0007669"/>
    <property type="project" value="InterPro"/>
</dbReference>
<accession>A0A017TCF8</accession>
<evidence type="ECO:0000313" key="12">
    <source>
        <dbReference type="EMBL" id="EYF06567.1"/>
    </source>
</evidence>
<evidence type="ECO:0000256" key="5">
    <source>
        <dbReference type="ARBA" id="ARBA00022692"/>
    </source>
</evidence>
<evidence type="ECO:0000256" key="6">
    <source>
        <dbReference type="ARBA" id="ARBA00022989"/>
    </source>
</evidence>
<sequence>MGSVADDGGKRKPSLLTTRRDGPQAVIPTGDVVRQVWVLAWPAMTHMLLLTLVFLVNRAMVGRYAVTALAATQICTSIAWSIISVFGASSSGTLAVVARAVGAGDRALAAAAARASLVFAAGLGVVVAVVMLSAEGALLRLLFPRAGAEVLAQADGYLRIVLPVLPLAFMEAVAAAALQGAGDTRTPLLAAVLGNLVNVALSAWLIFGGLGVPALGLRGAAVGAAATMAIEGLLLTAALMARSSPLPLLTRGGDALGEGFRPALGRVLRVALPAFAERLTYQAGYVGFVAMIGLLGAAAMAANQALVSIEGICFFSADGFGVAAAALVAQKLGAGQLSEAARTGRTAAWMAVCLLSAFGVVFALVPRLLMVAFSSEPEIVALGARSLYVAALAQPFMAFAMVTSMALRGAGATRQVLVVTLLSSFAVRLAATWVFAIELDLGLVGVWMGSTADWVIRTALLAVIWARGRWREVSV</sequence>
<comment type="subcellular location">
    <subcellularLocation>
        <location evidence="1">Cell membrane</location>
        <topology evidence="1">Multi-pass membrane protein</topology>
    </subcellularLocation>
</comment>
<dbReference type="InterPro" id="IPR048279">
    <property type="entry name" value="MdtK-like"/>
</dbReference>
<keyword evidence="7" id="KW-0406">Ion transport</keyword>
<keyword evidence="13" id="KW-1185">Reference proteome</keyword>
<comment type="caution">
    <text evidence="12">The sequence shown here is derived from an EMBL/GenBank/DDBJ whole genome shotgun (WGS) entry which is preliminary data.</text>
</comment>
<evidence type="ECO:0000256" key="3">
    <source>
        <dbReference type="ARBA" id="ARBA00022449"/>
    </source>
</evidence>
<dbReference type="PIRSF" id="PIRSF006603">
    <property type="entry name" value="DinF"/>
    <property type="match status" value="1"/>
</dbReference>
<keyword evidence="4" id="KW-1003">Cell membrane</keyword>